<dbReference type="EMBL" id="AAWS01000013">
    <property type="protein sequence ID" value="EAY28955.1"/>
    <property type="molecule type" value="Genomic_DNA"/>
</dbReference>
<keyword evidence="1" id="KW-1133">Transmembrane helix</keyword>
<evidence type="ECO:0000313" key="3">
    <source>
        <dbReference type="Proteomes" id="UP000004095"/>
    </source>
</evidence>
<reference evidence="2 3" key="1">
    <citation type="submission" date="2007-01" db="EMBL/GenBank/DDBJ databases">
        <authorList>
            <person name="Haygood M."/>
            <person name="Podell S."/>
            <person name="Anderson C."/>
            <person name="Hopkinson B."/>
            <person name="Roe K."/>
            <person name="Barbeau K."/>
            <person name="Gaasterland T."/>
            <person name="Ferriera S."/>
            <person name="Johnson J."/>
            <person name="Kravitz S."/>
            <person name="Beeson K."/>
            <person name="Sutton G."/>
            <person name="Rogers Y.-H."/>
            <person name="Friedman R."/>
            <person name="Frazier M."/>
            <person name="Venter J.C."/>
        </authorList>
    </citation>
    <scope>NUCLEOTIDE SEQUENCE [LARGE SCALE GENOMIC DNA]</scope>
    <source>
        <strain evidence="2 3">ATCC 23134</strain>
    </source>
</reference>
<protein>
    <submittedName>
        <fullName evidence="2">Uncharacterized protein</fullName>
    </submittedName>
</protein>
<name>A1ZKY9_MICM2</name>
<dbReference type="AlphaFoldDB" id="A1ZKY9"/>
<sequence>MFLKKQEDITINNSIFNFSECLSFLFINMVFYVRVNAYI</sequence>
<organism evidence="2 3">
    <name type="scientific">Microscilla marina ATCC 23134</name>
    <dbReference type="NCBI Taxonomy" id="313606"/>
    <lineage>
        <taxon>Bacteria</taxon>
        <taxon>Pseudomonadati</taxon>
        <taxon>Bacteroidota</taxon>
        <taxon>Cytophagia</taxon>
        <taxon>Cytophagales</taxon>
        <taxon>Microscillaceae</taxon>
        <taxon>Microscilla</taxon>
    </lineage>
</organism>
<keyword evidence="1" id="KW-0812">Transmembrane</keyword>
<comment type="caution">
    <text evidence="2">The sequence shown here is derived from an EMBL/GenBank/DDBJ whole genome shotgun (WGS) entry which is preliminary data.</text>
</comment>
<accession>A1ZKY9</accession>
<evidence type="ECO:0000256" key="1">
    <source>
        <dbReference type="SAM" id="Phobius"/>
    </source>
</evidence>
<keyword evidence="1" id="KW-0472">Membrane</keyword>
<evidence type="ECO:0000313" key="2">
    <source>
        <dbReference type="EMBL" id="EAY28955.1"/>
    </source>
</evidence>
<gene>
    <name evidence="2" type="ORF">M23134_00109</name>
</gene>
<keyword evidence="3" id="KW-1185">Reference proteome</keyword>
<proteinExistence type="predicted"/>
<dbReference type="Proteomes" id="UP000004095">
    <property type="component" value="Unassembled WGS sequence"/>
</dbReference>
<feature type="transmembrane region" description="Helical" evidence="1">
    <location>
        <begin position="15"/>
        <end position="33"/>
    </location>
</feature>